<dbReference type="RefSeq" id="WP_023844884.1">
    <property type="nucleotide sequence ID" value="NZ_AZAJ01000001.1"/>
</dbReference>
<keyword evidence="4" id="KW-1185">Reference proteome</keyword>
<dbReference type="PANTHER" id="PTHR43125">
    <property type="entry name" value="INOSITOL-3-PHOSPHATE SYNTHASE"/>
    <property type="match status" value="1"/>
</dbReference>
<dbReference type="SUPFAM" id="SSF51735">
    <property type="entry name" value="NAD(P)-binding Rossmann-fold domains"/>
    <property type="match status" value="1"/>
</dbReference>
<dbReference type="EMBL" id="AZAJ01000001">
    <property type="protein sequence ID" value="ETA67748.1"/>
    <property type="molecule type" value="Genomic_DNA"/>
</dbReference>
<dbReference type="STRING" id="1090322.MettiDRAFT_1181"/>
<dbReference type="OrthoDB" id="80661at2157"/>
<dbReference type="InterPro" id="IPR052199">
    <property type="entry name" value="MIPS"/>
</dbReference>
<evidence type="ECO:0000313" key="3">
    <source>
        <dbReference type="EMBL" id="ETA67748.1"/>
    </source>
</evidence>
<comment type="caution">
    <text evidence="3">The sequence shown here is derived from an EMBL/GenBank/DDBJ whole genome shotgun (WGS) entry which is preliminary data.</text>
</comment>
<dbReference type="Pfam" id="PF01658">
    <property type="entry name" value="Inos-1-P_synth"/>
    <property type="match status" value="1"/>
</dbReference>
<feature type="domain" description="Myo-inositol-1-phosphate synthase GAPDH-like" evidence="2">
    <location>
        <begin position="199"/>
        <end position="307"/>
    </location>
</feature>
<evidence type="ECO:0000313" key="4">
    <source>
        <dbReference type="Proteomes" id="UP000019483"/>
    </source>
</evidence>
<name>W9DQJ0_METTI</name>
<sequence>MDKIKIAIAGIGNCASSLIQGIEYYKNKNEDDAIGLMHWDIGGYKPSDIEVVAAFDIDKRKVGKDVSEAIFAPPNCTAVFCPEIPPTGAIVKMGSILDGVSEHMVDYSDNRRFIPSDEQELTKEQVVKELQDCGAEILLNYMPVGSENATRFYAECALEAGVAFINNMPVFIVSNPEWAAKFEEKGIPIIGDDIKAQLGATITHRMLADLFHKRGVKLERTYQLNTGGNTDFLNMLNRNRLASKKESKTEAVQSVVGQRMDDDNIHVGPSDYVPWQNDNKLCFLRMEGKLFGDVPMNIELRLSVEDSPNSAGVVIDAVRCCKLALDRGIGGILYSPSSYFMKHPPKQFTDDEAHAMTDAFIKGERDN</sequence>
<dbReference type="Gene3D" id="3.30.360.10">
    <property type="entry name" value="Dihydrodipicolinate Reductase, domain 2"/>
    <property type="match status" value="1"/>
</dbReference>
<protein>
    <submittedName>
        <fullName evidence="3">Myo-inositol-1-phosphate synthase</fullName>
    </submittedName>
</protein>
<dbReference type="GO" id="GO:0008654">
    <property type="term" value="P:phospholipid biosynthetic process"/>
    <property type="evidence" value="ECO:0007669"/>
    <property type="project" value="InterPro"/>
</dbReference>
<dbReference type="PIRSF" id="PIRSF015578">
    <property type="entry name" value="Myoinos-ppht_syn"/>
    <property type="match status" value="1"/>
</dbReference>
<proteinExistence type="inferred from homology"/>
<dbReference type="GO" id="GO:0004512">
    <property type="term" value="F:inositol-3-phosphate synthase activity"/>
    <property type="evidence" value="ECO:0007669"/>
    <property type="project" value="InterPro"/>
</dbReference>
<dbReference type="InterPro" id="IPR002587">
    <property type="entry name" value="Myo-inos-1-P_Synthase"/>
</dbReference>
<evidence type="ECO:0000256" key="1">
    <source>
        <dbReference type="ARBA" id="ARBA00010813"/>
    </source>
</evidence>
<reference evidence="3 4" key="1">
    <citation type="submission" date="2013-08" db="EMBL/GenBank/DDBJ databases">
        <authorList>
            <consortium name="DOE Joint Genome Institute"/>
            <person name="Eisen J."/>
            <person name="Huntemann M."/>
            <person name="Han J."/>
            <person name="Chen A."/>
            <person name="Kyrpides N."/>
            <person name="Mavromatis K."/>
            <person name="Markowitz V."/>
            <person name="Palaniappan K."/>
            <person name="Ivanova N."/>
            <person name="Schaumberg A."/>
            <person name="Pati A."/>
            <person name="Liolios K."/>
            <person name="Nordberg H.P."/>
            <person name="Cantor M.N."/>
            <person name="Hua S.X."/>
            <person name="Woyke T."/>
        </authorList>
    </citation>
    <scope>NUCLEOTIDE SEQUENCE [LARGE SCALE GENOMIC DNA]</scope>
    <source>
        <strain evidence="3 4">DSM 2278</strain>
    </source>
</reference>
<organism evidence="3 4">
    <name type="scientific">Methanolobus tindarius DSM 2278</name>
    <dbReference type="NCBI Taxonomy" id="1090322"/>
    <lineage>
        <taxon>Archaea</taxon>
        <taxon>Methanobacteriati</taxon>
        <taxon>Methanobacteriota</taxon>
        <taxon>Stenosarchaea group</taxon>
        <taxon>Methanomicrobia</taxon>
        <taxon>Methanosarcinales</taxon>
        <taxon>Methanosarcinaceae</taxon>
        <taxon>Methanolobus</taxon>
    </lineage>
</organism>
<accession>W9DQJ0</accession>
<dbReference type="InterPro" id="IPR013021">
    <property type="entry name" value="Myo-inos-1-P_Synthase_GAPDH"/>
</dbReference>
<dbReference type="GO" id="GO:0006021">
    <property type="term" value="P:inositol biosynthetic process"/>
    <property type="evidence" value="ECO:0007669"/>
    <property type="project" value="InterPro"/>
</dbReference>
<comment type="similarity">
    <text evidence="1">Belongs to the myo-inositol 1-phosphate synthase family.</text>
</comment>
<dbReference type="SUPFAM" id="SSF55347">
    <property type="entry name" value="Glyceraldehyde-3-phosphate dehydrogenase-like, C-terminal domain"/>
    <property type="match status" value="1"/>
</dbReference>
<evidence type="ECO:0000259" key="2">
    <source>
        <dbReference type="Pfam" id="PF01658"/>
    </source>
</evidence>
<dbReference type="InterPro" id="IPR036291">
    <property type="entry name" value="NAD(P)-bd_dom_sf"/>
</dbReference>
<dbReference type="PANTHER" id="PTHR43125:SF1">
    <property type="entry name" value="INOSITOL-3-PHOSPHATE SYNTHASE"/>
    <property type="match status" value="1"/>
</dbReference>
<dbReference type="Proteomes" id="UP000019483">
    <property type="component" value="Unassembled WGS sequence"/>
</dbReference>
<gene>
    <name evidence="3" type="ORF">MettiDRAFT_1181</name>
</gene>
<dbReference type="AlphaFoldDB" id="W9DQJ0"/>
<dbReference type="Gene3D" id="3.40.50.720">
    <property type="entry name" value="NAD(P)-binding Rossmann-like Domain"/>
    <property type="match status" value="1"/>
</dbReference>